<accession>A0ACD1AET2</accession>
<dbReference type="EMBL" id="CP042469">
    <property type="protein sequence ID" value="QOX65062.1"/>
    <property type="molecule type" value="Genomic_DNA"/>
</dbReference>
<organism evidence="1 2">
    <name type="scientific">Anoxybacterium hadale</name>
    <dbReference type="NCBI Taxonomy" id="3408580"/>
    <lineage>
        <taxon>Bacteria</taxon>
        <taxon>Bacillati</taxon>
        <taxon>Bacillota</taxon>
        <taxon>Clostridia</taxon>
        <taxon>Peptostreptococcales</taxon>
        <taxon>Anaerovoracaceae</taxon>
        <taxon>Anoxybacterium</taxon>
    </lineage>
</organism>
<dbReference type="Proteomes" id="UP000594014">
    <property type="component" value="Chromosome"/>
</dbReference>
<reference evidence="1" key="1">
    <citation type="submission" date="2019-08" db="EMBL/GenBank/DDBJ databases">
        <title>Genome sequence of Clostridiales bacterium MT110.</title>
        <authorList>
            <person name="Cao J."/>
        </authorList>
    </citation>
    <scope>NUCLEOTIDE SEQUENCE</scope>
    <source>
        <strain evidence="1">MT110</strain>
    </source>
</reference>
<evidence type="ECO:0000313" key="2">
    <source>
        <dbReference type="Proteomes" id="UP000594014"/>
    </source>
</evidence>
<protein>
    <submittedName>
        <fullName evidence="1">Methyltransferase domain-containing protein</fullName>
    </submittedName>
</protein>
<name>A0ACD1AET2_9FIRM</name>
<keyword evidence="1" id="KW-0808">Transferase</keyword>
<sequence>MENGIQRYRRYLRFLLVWILKEKPRGLDFTMRKKASESEFAAGYHGYSVTPEMHFRKVMSYFIISPTDNFLDVGCGKGSVLKLASEYPFGRIEGVEYQADLAQIARKNLKKLALDTRISIVCMDALKYNDYDMFQYFYLFNPFGEDLFSKFLDIVAESIANKPRSIVLIYHNPLYHELVLKSNLFKLKYEEYDHLKNYWTYIYQYEYNKKESV</sequence>
<keyword evidence="1" id="KW-0489">Methyltransferase</keyword>
<proteinExistence type="predicted"/>
<gene>
    <name evidence="1" type="ORF">FRZ06_17780</name>
</gene>
<evidence type="ECO:0000313" key="1">
    <source>
        <dbReference type="EMBL" id="QOX65062.1"/>
    </source>
</evidence>
<keyword evidence="2" id="KW-1185">Reference proteome</keyword>